<protein>
    <recommendedName>
        <fullName evidence="1">F-box domain-containing protein</fullName>
    </recommendedName>
</protein>
<sequence length="128" mass="14562">MDNLPNELIFDIGLLLPLPAVAALSLTALRFNNLLAQKNLYWKIRYQRDFGTHETLNWKQVYNEKLSAEISTVQQNGLALQHIHHQTPEICLAAVQRDGMALQFVKEHTSEICRAAVQQNGLAWHCSL</sequence>
<proteinExistence type="predicted"/>
<reference evidence="2" key="1">
    <citation type="journal article" date="2019" name="MBio">
        <title>Virus Genomes from Deep Sea Sediments Expand the Ocean Megavirome and Support Independent Origins of Viral Gigantism.</title>
        <authorList>
            <person name="Backstrom D."/>
            <person name="Yutin N."/>
            <person name="Jorgensen S.L."/>
            <person name="Dharamshi J."/>
            <person name="Homa F."/>
            <person name="Zaremba-Niedwiedzka K."/>
            <person name="Spang A."/>
            <person name="Wolf Y.I."/>
            <person name="Koonin E.V."/>
            <person name="Ettema T.J."/>
        </authorList>
    </citation>
    <scope>NUCLEOTIDE SEQUENCE</scope>
</reference>
<dbReference type="PROSITE" id="PS50181">
    <property type="entry name" value="FBOX"/>
    <property type="match status" value="1"/>
</dbReference>
<name>A0A481YWS0_9VIRU</name>
<evidence type="ECO:0000259" key="1">
    <source>
        <dbReference type="PROSITE" id="PS50181"/>
    </source>
</evidence>
<dbReference type="InterPro" id="IPR025197">
    <property type="entry name" value="DUF4116"/>
</dbReference>
<gene>
    <name evidence="2" type="ORF">LCMAC201_01370</name>
</gene>
<dbReference type="Pfam" id="PF13475">
    <property type="entry name" value="DUF4116"/>
    <property type="match status" value="1"/>
</dbReference>
<evidence type="ECO:0000313" key="2">
    <source>
        <dbReference type="EMBL" id="QBK87235.1"/>
    </source>
</evidence>
<feature type="domain" description="F-box" evidence="1">
    <location>
        <begin position="1"/>
        <end position="45"/>
    </location>
</feature>
<dbReference type="InterPro" id="IPR036047">
    <property type="entry name" value="F-box-like_dom_sf"/>
</dbReference>
<dbReference type="SUPFAM" id="SSF81383">
    <property type="entry name" value="F-box domain"/>
    <property type="match status" value="1"/>
</dbReference>
<dbReference type="InterPro" id="IPR001810">
    <property type="entry name" value="F-box_dom"/>
</dbReference>
<organism evidence="2">
    <name type="scientific">Marseillevirus LCMAC201</name>
    <dbReference type="NCBI Taxonomy" id="2506605"/>
    <lineage>
        <taxon>Viruses</taxon>
        <taxon>Varidnaviria</taxon>
        <taxon>Bamfordvirae</taxon>
        <taxon>Nucleocytoviricota</taxon>
        <taxon>Megaviricetes</taxon>
        <taxon>Pimascovirales</taxon>
        <taxon>Pimascovirales incertae sedis</taxon>
        <taxon>Marseilleviridae</taxon>
    </lineage>
</organism>
<accession>A0A481YWS0</accession>
<dbReference type="EMBL" id="MK500346">
    <property type="protein sequence ID" value="QBK87235.1"/>
    <property type="molecule type" value="Genomic_DNA"/>
</dbReference>